<evidence type="ECO:0000256" key="11">
    <source>
        <dbReference type="ARBA" id="ARBA00023004"/>
    </source>
</evidence>
<accession>A0A238W3R4</accession>
<feature type="transmembrane region" description="Helical" evidence="16">
    <location>
        <begin position="6"/>
        <end position="29"/>
    </location>
</feature>
<evidence type="ECO:0000256" key="1">
    <source>
        <dbReference type="ARBA" id="ARBA00000085"/>
    </source>
</evidence>
<dbReference type="PANTHER" id="PTHR24421">
    <property type="entry name" value="NITRATE/NITRITE SENSOR PROTEIN NARX-RELATED"/>
    <property type="match status" value="1"/>
</dbReference>
<dbReference type="GO" id="GO:0046983">
    <property type="term" value="F:protein dimerization activity"/>
    <property type="evidence" value="ECO:0007669"/>
    <property type="project" value="InterPro"/>
</dbReference>
<sequence>MGERAIIIISLIIFNIVFIVFIGAIITFIKQYRIKKRAHLAEIQNIDEVHKRELLETEIEIQSQTMKHIGREIHDNIGQKLTLASLYTQQLAFENKAPQVNEKIEHIGDIINQTLTELRELSKSLIDNTIENTSISVLIENECDTIAELQKCNVNYTSNIRVDISSYQVKSILFRITQEFLQNSIKHAQCKNIIVSLHKNTSTIVLTLKDDGKGFDITQLKAHGVGLKNMQKRTELIGGKFILESQPHQGTTVIIQIPV</sequence>
<dbReference type="InterPro" id="IPR050482">
    <property type="entry name" value="Sensor_HK_TwoCompSys"/>
</dbReference>
<organism evidence="18 19">
    <name type="scientific">Dokdonia pacifica</name>
    <dbReference type="NCBI Taxonomy" id="1627892"/>
    <lineage>
        <taxon>Bacteria</taxon>
        <taxon>Pseudomonadati</taxon>
        <taxon>Bacteroidota</taxon>
        <taxon>Flavobacteriia</taxon>
        <taxon>Flavobacteriales</taxon>
        <taxon>Flavobacteriaceae</taxon>
        <taxon>Dokdonia</taxon>
    </lineage>
</organism>
<evidence type="ECO:0000259" key="17">
    <source>
        <dbReference type="PROSITE" id="PS50109"/>
    </source>
</evidence>
<evidence type="ECO:0000256" key="12">
    <source>
        <dbReference type="ARBA" id="ARBA00023012"/>
    </source>
</evidence>
<name>A0A238W3R4_9FLAO</name>
<evidence type="ECO:0000313" key="19">
    <source>
        <dbReference type="Proteomes" id="UP000198379"/>
    </source>
</evidence>
<dbReference type="PRINTS" id="PR00344">
    <property type="entry name" value="BCTRLSENSOR"/>
</dbReference>
<evidence type="ECO:0000256" key="3">
    <source>
        <dbReference type="ARBA" id="ARBA00004496"/>
    </source>
</evidence>
<dbReference type="InterPro" id="IPR005467">
    <property type="entry name" value="His_kinase_dom"/>
</dbReference>
<comment type="cofactor">
    <cofactor evidence="2">
        <name>[4Fe-4S] cluster</name>
        <dbReference type="ChEBI" id="CHEBI:49883"/>
    </cofactor>
</comment>
<keyword evidence="8" id="KW-0808">Transferase</keyword>
<evidence type="ECO:0000256" key="10">
    <source>
        <dbReference type="ARBA" id="ARBA00022777"/>
    </source>
</evidence>
<keyword evidence="19" id="KW-1185">Reference proteome</keyword>
<evidence type="ECO:0000256" key="13">
    <source>
        <dbReference type="ARBA" id="ARBA00023014"/>
    </source>
</evidence>
<keyword evidence="11" id="KW-0408">Iron</keyword>
<keyword evidence="6" id="KW-0004">4Fe-4S</keyword>
<evidence type="ECO:0000256" key="9">
    <source>
        <dbReference type="ARBA" id="ARBA00022723"/>
    </source>
</evidence>
<evidence type="ECO:0000256" key="5">
    <source>
        <dbReference type="ARBA" id="ARBA00017322"/>
    </source>
</evidence>
<dbReference type="GO" id="GO:0000155">
    <property type="term" value="F:phosphorelay sensor kinase activity"/>
    <property type="evidence" value="ECO:0007669"/>
    <property type="project" value="InterPro"/>
</dbReference>
<dbReference type="Gene3D" id="3.30.565.10">
    <property type="entry name" value="Histidine kinase-like ATPase, C-terminal domain"/>
    <property type="match status" value="1"/>
</dbReference>
<keyword evidence="16" id="KW-1133">Transmembrane helix</keyword>
<reference evidence="18 19" key="1">
    <citation type="submission" date="2017-06" db="EMBL/GenBank/DDBJ databases">
        <authorList>
            <person name="Kim H.J."/>
            <person name="Triplett B.A."/>
        </authorList>
    </citation>
    <scope>NUCLEOTIDE SEQUENCE [LARGE SCALE GENOMIC DNA]</scope>
    <source>
        <strain evidence="18 19">DSM 25597</strain>
    </source>
</reference>
<feature type="domain" description="Histidine kinase" evidence="17">
    <location>
        <begin position="72"/>
        <end position="259"/>
    </location>
</feature>
<dbReference type="InterPro" id="IPR036890">
    <property type="entry name" value="HATPase_C_sf"/>
</dbReference>
<dbReference type="CDD" id="cd16917">
    <property type="entry name" value="HATPase_UhpB-NarQ-NarX-like"/>
    <property type="match status" value="1"/>
</dbReference>
<keyword evidence="9" id="KW-0479">Metal-binding</keyword>
<dbReference type="EMBL" id="FZNY01000001">
    <property type="protein sequence ID" value="SNR41255.1"/>
    <property type="molecule type" value="Genomic_DNA"/>
</dbReference>
<dbReference type="PROSITE" id="PS50109">
    <property type="entry name" value="HIS_KIN"/>
    <property type="match status" value="1"/>
</dbReference>
<comment type="subcellular location">
    <subcellularLocation>
        <location evidence="3">Cytoplasm</location>
    </subcellularLocation>
</comment>
<dbReference type="InterPro" id="IPR011712">
    <property type="entry name" value="Sig_transdc_His_kin_sub3_dim/P"/>
</dbReference>
<dbReference type="Proteomes" id="UP000198379">
    <property type="component" value="Unassembled WGS sequence"/>
</dbReference>
<keyword evidence="16" id="KW-0812">Transmembrane</keyword>
<keyword evidence="10 18" id="KW-0418">Kinase</keyword>
<dbReference type="SMART" id="SM00387">
    <property type="entry name" value="HATPase_c"/>
    <property type="match status" value="1"/>
</dbReference>
<protein>
    <recommendedName>
        <fullName evidence="5">Oxygen sensor histidine kinase NreB</fullName>
        <ecNumber evidence="4">2.7.13.3</ecNumber>
    </recommendedName>
    <alternativeName>
        <fullName evidence="15">Nitrogen regulation protein B</fullName>
    </alternativeName>
</protein>
<dbReference type="Pfam" id="PF02518">
    <property type="entry name" value="HATPase_c"/>
    <property type="match status" value="1"/>
</dbReference>
<dbReference type="AlphaFoldDB" id="A0A238W3R4"/>
<evidence type="ECO:0000256" key="6">
    <source>
        <dbReference type="ARBA" id="ARBA00022485"/>
    </source>
</evidence>
<dbReference type="InterPro" id="IPR003594">
    <property type="entry name" value="HATPase_dom"/>
</dbReference>
<dbReference type="GO" id="GO:0046872">
    <property type="term" value="F:metal ion binding"/>
    <property type="evidence" value="ECO:0007669"/>
    <property type="project" value="UniProtKB-KW"/>
</dbReference>
<keyword evidence="16" id="KW-0472">Membrane</keyword>
<dbReference type="EC" id="2.7.13.3" evidence="4"/>
<dbReference type="GO" id="GO:0016020">
    <property type="term" value="C:membrane"/>
    <property type="evidence" value="ECO:0007669"/>
    <property type="project" value="InterPro"/>
</dbReference>
<dbReference type="SUPFAM" id="SSF55874">
    <property type="entry name" value="ATPase domain of HSP90 chaperone/DNA topoisomerase II/histidine kinase"/>
    <property type="match status" value="1"/>
</dbReference>
<comment type="function">
    <text evidence="14">Member of the two-component regulatory system NreB/NreC involved in the control of dissimilatory nitrate/nitrite reduction in response to oxygen. NreB functions as a direct oxygen sensor histidine kinase which is autophosphorylated, in the absence of oxygen, probably at the conserved histidine residue, and transfers its phosphate group probably to a conserved aspartate residue of NreC. NreB/NreC activates the expression of the nitrate (narGHJI) and nitrite (nir) reductase operons, as well as the putative nitrate transporter gene narT.</text>
</comment>
<keyword evidence="13" id="KW-0411">Iron-sulfur</keyword>
<proteinExistence type="predicted"/>
<dbReference type="OrthoDB" id="9760839at2"/>
<evidence type="ECO:0000256" key="15">
    <source>
        <dbReference type="ARBA" id="ARBA00030800"/>
    </source>
</evidence>
<evidence type="ECO:0000256" key="14">
    <source>
        <dbReference type="ARBA" id="ARBA00024827"/>
    </source>
</evidence>
<evidence type="ECO:0000256" key="2">
    <source>
        <dbReference type="ARBA" id="ARBA00001966"/>
    </source>
</evidence>
<gene>
    <name evidence="18" type="ORF">SAMN06265376_101669</name>
</gene>
<dbReference type="InterPro" id="IPR004358">
    <property type="entry name" value="Sig_transdc_His_kin-like_C"/>
</dbReference>
<comment type="catalytic activity">
    <reaction evidence="1">
        <text>ATP + protein L-histidine = ADP + protein N-phospho-L-histidine.</text>
        <dbReference type="EC" id="2.7.13.3"/>
    </reaction>
</comment>
<evidence type="ECO:0000256" key="7">
    <source>
        <dbReference type="ARBA" id="ARBA00022490"/>
    </source>
</evidence>
<evidence type="ECO:0000256" key="4">
    <source>
        <dbReference type="ARBA" id="ARBA00012438"/>
    </source>
</evidence>
<dbReference type="GO" id="GO:0005737">
    <property type="term" value="C:cytoplasm"/>
    <property type="evidence" value="ECO:0007669"/>
    <property type="project" value="UniProtKB-SubCell"/>
</dbReference>
<keyword evidence="7" id="KW-0963">Cytoplasm</keyword>
<evidence type="ECO:0000256" key="8">
    <source>
        <dbReference type="ARBA" id="ARBA00022679"/>
    </source>
</evidence>
<dbReference type="RefSeq" id="WP_089369994.1">
    <property type="nucleotide sequence ID" value="NZ_BMEP01000002.1"/>
</dbReference>
<dbReference type="Gene3D" id="1.20.5.1930">
    <property type="match status" value="1"/>
</dbReference>
<evidence type="ECO:0000313" key="18">
    <source>
        <dbReference type="EMBL" id="SNR41255.1"/>
    </source>
</evidence>
<evidence type="ECO:0000256" key="16">
    <source>
        <dbReference type="SAM" id="Phobius"/>
    </source>
</evidence>
<dbReference type="GO" id="GO:0051539">
    <property type="term" value="F:4 iron, 4 sulfur cluster binding"/>
    <property type="evidence" value="ECO:0007669"/>
    <property type="project" value="UniProtKB-KW"/>
</dbReference>
<dbReference type="Pfam" id="PF07730">
    <property type="entry name" value="HisKA_3"/>
    <property type="match status" value="1"/>
</dbReference>
<keyword evidence="12" id="KW-0902">Two-component regulatory system</keyword>